<keyword evidence="4" id="KW-0949">S-adenosyl-L-methionine</keyword>
<gene>
    <name evidence="7" type="ORF">LAKADJCE_00833</name>
</gene>
<name>A0A811TFS0_9EURY</name>
<dbReference type="Proteomes" id="UP000612009">
    <property type="component" value="Unassembled WGS sequence"/>
</dbReference>
<dbReference type="GO" id="GO:0006304">
    <property type="term" value="P:DNA modification"/>
    <property type="evidence" value="ECO:0007669"/>
    <property type="project" value="InterPro"/>
</dbReference>
<proteinExistence type="predicted"/>
<evidence type="ECO:0000259" key="6">
    <source>
        <dbReference type="Pfam" id="PF07669"/>
    </source>
</evidence>
<comment type="catalytic activity">
    <reaction evidence="5">
        <text>a 2'-deoxyadenosine in DNA + S-adenosyl-L-methionine = an N(6)-methyl-2'-deoxyadenosine in DNA + S-adenosyl-L-homocysteine + H(+)</text>
        <dbReference type="Rhea" id="RHEA:15197"/>
        <dbReference type="Rhea" id="RHEA-COMP:12418"/>
        <dbReference type="Rhea" id="RHEA-COMP:12419"/>
        <dbReference type="ChEBI" id="CHEBI:15378"/>
        <dbReference type="ChEBI" id="CHEBI:57856"/>
        <dbReference type="ChEBI" id="CHEBI:59789"/>
        <dbReference type="ChEBI" id="CHEBI:90615"/>
        <dbReference type="ChEBI" id="CHEBI:90616"/>
        <dbReference type="EC" id="2.1.1.72"/>
    </reaction>
</comment>
<dbReference type="AlphaFoldDB" id="A0A811TFS0"/>
<sequence>MLDLPDDARVLDPACGSGVFLVDAFRRLVWKRRLKLGRTPNRDEICHILLNQIYGVDIEQGAIEVTAFSLYLALLELDESFIDPKDIKFPKLIYRPGCEGDYHPVLYNQDIANNEHVFNQNEPFADRKFNLIIGNLPWTELNKKTAPRDPENLESGRQWLLEYCQEKNIPHLKPDQGIMDRVRDFASVDTRIAFIVSSRIFYQLGTGGKFWLSSFLEDNSIFMAINLSDISGEKILFGGKKHGRSGGAPGMPGSVIFYNPRPPDDDSCVTYICPKWYPLIKKRGEIVIHPPDIQTISLILLRDNPHLWKIAFMGSQSDFELIKKLTCNPTLKEVLHEIGITDKKYGKGYCKGDKSNPATKYIGYPNLEAKEDYKYSIDSSELPKFQYEQLERPREIYIYKGPALIVRRSIKSGEPCSAFTSENVVYSESYIGFSFDGVDVRYAHRINAIFNSKLTLYLAFMLSRELGWFERLIESSDWLSMPVPESILDLDDDRWGEVITIENKLCESWRSASPSERKELEDSLFKSICNLYELNENEHIIVDDTIRYTIDLYLNRKKAKTMRRSLKPPTLNQLQRYADRLCKQLNSILEFEGKTLNYTLYDIREDSPLSVVEFKQVSQTTSNQKNSTTKIEGLEELLIEISKNLRNQISEHVYVRGHLRVYEREHLYIIKPSEERFWSESAALNDADTIIREHMEAVDGVL</sequence>
<dbReference type="SUPFAM" id="SSF53335">
    <property type="entry name" value="S-adenosyl-L-methionine-dependent methyltransferases"/>
    <property type="match status" value="1"/>
</dbReference>
<reference evidence="7" key="1">
    <citation type="submission" date="2020-10" db="EMBL/GenBank/DDBJ databases">
        <authorList>
            <person name="Hahn C.J."/>
            <person name="Laso-Perez R."/>
            <person name="Vulcano F."/>
            <person name="Vaziourakis K.-M."/>
            <person name="Stokke R."/>
            <person name="Steen I.H."/>
            <person name="Teske A."/>
            <person name="Boetius A."/>
            <person name="Liebeke M."/>
            <person name="Amann R."/>
            <person name="Knittel K."/>
        </authorList>
    </citation>
    <scope>NUCLEOTIDE SEQUENCE</scope>
    <source>
        <strain evidence="7">Gfbio:e3339647-f889-4370-9287-4fb5cb688e4c:AG392J18_GoMArc1</strain>
    </source>
</reference>
<evidence type="ECO:0000313" key="8">
    <source>
        <dbReference type="Proteomes" id="UP000612009"/>
    </source>
</evidence>
<feature type="domain" description="Type II methyltransferase M.TaqI-like" evidence="6">
    <location>
        <begin position="51"/>
        <end position="226"/>
    </location>
</feature>
<dbReference type="GO" id="GO:0032259">
    <property type="term" value="P:methylation"/>
    <property type="evidence" value="ECO:0007669"/>
    <property type="project" value="UniProtKB-KW"/>
</dbReference>
<dbReference type="InterPro" id="IPR029063">
    <property type="entry name" value="SAM-dependent_MTases_sf"/>
</dbReference>
<dbReference type="PANTHER" id="PTHR33841:SF1">
    <property type="entry name" value="DNA METHYLTRANSFERASE A"/>
    <property type="match status" value="1"/>
</dbReference>
<dbReference type="PANTHER" id="PTHR33841">
    <property type="entry name" value="DNA METHYLTRANSFERASE YEEA-RELATED"/>
    <property type="match status" value="1"/>
</dbReference>
<accession>A0A811TFS0</accession>
<evidence type="ECO:0000256" key="4">
    <source>
        <dbReference type="ARBA" id="ARBA00022691"/>
    </source>
</evidence>
<keyword evidence="3" id="KW-0808">Transferase</keyword>
<evidence type="ECO:0000256" key="3">
    <source>
        <dbReference type="ARBA" id="ARBA00022679"/>
    </source>
</evidence>
<protein>
    <recommendedName>
        <fullName evidence="1">site-specific DNA-methyltransferase (adenine-specific)</fullName>
        <ecNumber evidence="1">2.1.1.72</ecNumber>
    </recommendedName>
</protein>
<keyword evidence="2" id="KW-0489">Methyltransferase</keyword>
<evidence type="ECO:0000256" key="2">
    <source>
        <dbReference type="ARBA" id="ARBA00022603"/>
    </source>
</evidence>
<evidence type="ECO:0000313" key="7">
    <source>
        <dbReference type="EMBL" id="CAD6494563.1"/>
    </source>
</evidence>
<dbReference type="Gene3D" id="3.40.50.150">
    <property type="entry name" value="Vaccinia Virus protein VP39"/>
    <property type="match status" value="1"/>
</dbReference>
<organism evidence="7 8">
    <name type="scientific">Candidatus Argoarchaeum ethanivorans</name>
    <dbReference type="NCBI Taxonomy" id="2608793"/>
    <lineage>
        <taxon>Archaea</taxon>
        <taxon>Methanobacteriati</taxon>
        <taxon>Methanobacteriota</taxon>
        <taxon>Stenosarchaea group</taxon>
        <taxon>Methanomicrobia</taxon>
        <taxon>Methanosarcinales</taxon>
        <taxon>Methanosarcinales incertae sedis</taxon>
        <taxon>GOM Arc I cluster</taxon>
        <taxon>Candidatus Argoarchaeum</taxon>
    </lineage>
</organism>
<evidence type="ECO:0000256" key="1">
    <source>
        <dbReference type="ARBA" id="ARBA00011900"/>
    </source>
</evidence>
<dbReference type="InterPro" id="IPR050953">
    <property type="entry name" value="N4_N6_ade-DNA_methylase"/>
</dbReference>
<dbReference type="EC" id="2.1.1.72" evidence="1"/>
<dbReference type="EMBL" id="CAJHIR010000061">
    <property type="protein sequence ID" value="CAD6494563.1"/>
    <property type="molecule type" value="Genomic_DNA"/>
</dbReference>
<evidence type="ECO:0000256" key="5">
    <source>
        <dbReference type="ARBA" id="ARBA00047942"/>
    </source>
</evidence>
<dbReference type="GO" id="GO:0009007">
    <property type="term" value="F:site-specific DNA-methyltransferase (adenine-specific) activity"/>
    <property type="evidence" value="ECO:0007669"/>
    <property type="project" value="UniProtKB-EC"/>
</dbReference>
<dbReference type="InterPro" id="IPR011639">
    <property type="entry name" value="MethylTrfase_TaqI-like_dom"/>
</dbReference>
<dbReference type="PRINTS" id="PR00507">
    <property type="entry name" value="N12N6MTFRASE"/>
</dbReference>
<comment type="caution">
    <text evidence="7">The sequence shown here is derived from an EMBL/GenBank/DDBJ whole genome shotgun (WGS) entry which is preliminary data.</text>
</comment>
<dbReference type="Pfam" id="PF07669">
    <property type="entry name" value="Eco57I"/>
    <property type="match status" value="1"/>
</dbReference>